<organism evidence="4 5">
    <name type="scientific">Rubroshorea leprosula</name>
    <dbReference type="NCBI Taxonomy" id="152421"/>
    <lineage>
        <taxon>Eukaryota</taxon>
        <taxon>Viridiplantae</taxon>
        <taxon>Streptophyta</taxon>
        <taxon>Embryophyta</taxon>
        <taxon>Tracheophyta</taxon>
        <taxon>Spermatophyta</taxon>
        <taxon>Magnoliopsida</taxon>
        <taxon>eudicotyledons</taxon>
        <taxon>Gunneridae</taxon>
        <taxon>Pentapetalae</taxon>
        <taxon>rosids</taxon>
        <taxon>malvids</taxon>
        <taxon>Malvales</taxon>
        <taxon>Dipterocarpaceae</taxon>
        <taxon>Rubroshorea</taxon>
    </lineage>
</organism>
<dbReference type="PANTHER" id="PTHR46236">
    <property type="entry name" value="TRAF-LIKE SUPERFAMILY PROTEIN"/>
    <property type="match status" value="1"/>
</dbReference>
<keyword evidence="1 2" id="KW-0175">Coiled coil</keyword>
<dbReference type="PANTHER" id="PTHR46236:SF35">
    <property type="entry name" value="MATH DOMAIN-CONTAINING PROTEIN"/>
    <property type="match status" value="1"/>
</dbReference>
<accession>A0AAV5KDC1</accession>
<evidence type="ECO:0000256" key="2">
    <source>
        <dbReference type="SAM" id="Coils"/>
    </source>
</evidence>
<feature type="domain" description="MATH" evidence="3">
    <location>
        <begin position="1"/>
        <end position="77"/>
    </location>
</feature>
<reference evidence="4 5" key="1">
    <citation type="journal article" date="2021" name="Commun. Biol.">
        <title>The genome of Shorea leprosula (Dipterocarpaceae) highlights the ecological relevance of drought in aseasonal tropical rainforests.</title>
        <authorList>
            <person name="Ng K.K.S."/>
            <person name="Kobayashi M.J."/>
            <person name="Fawcett J.A."/>
            <person name="Hatakeyama M."/>
            <person name="Paape T."/>
            <person name="Ng C.H."/>
            <person name="Ang C.C."/>
            <person name="Tnah L.H."/>
            <person name="Lee C.T."/>
            <person name="Nishiyama T."/>
            <person name="Sese J."/>
            <person name="O'Brien M.J."/>
            <person name="Copetti D."/>
            <person name="Mohd Noor M.I."/>
            <person name="Ong R.C."/>
            <person name="Putra M."/>
            <person name="Sireger I.Z."/>
            <person name="Indrioko S."/>
            <person name="Kosugi Y."/>
            <person name="Izuno A."/>
            <person name="Isagi Y."/>
            <person name="Lee S.L."/>
            <person name="Shimizu K.K."/>
        </authorList>
    </citation>
    <scope>NUCLEOTIDE SEQUENCE [LARGE SCALE GENOMIC DNA]</scope>
    <source>
        <strain evidence="4">214</strain>
    </source>
</reference>
<feature type="coiled-coil region" evidence="2">
    <location>
        <begin position="212"/>
        <end position="295"/>
    </location>
</feature>
<dbReference type="InterPro" id="IPR002083">
    <property type="entry name" value="MATH/TRAF_dom"/>
</dbReference>
<gene>
    <name evidence="4" type="ORF">SLEP1_g32381</name>
</gene>
<dbReference type="Proteomes" id="UP001054252">
    <property type="component" value="Unassembled WGS sequence"/>
</dbReference>
<dbReference type="InterPro" id="IPR050804">
    <property type="entry name" value="MCC"/>
</dbReference>
<dbReference type="Pfam" id="PF22486">
    <property type="entry name" value="MATH_2"/>
    <property type="match status" value="1"/>
</dbReference>
<dbReference type="Gene3D" id="2.60.210.10">
    <property type="entry name" value="Apoptosis, Tumor Necrosis Factor Receptor Associated Protein 2, Chain A"/>
    <property type="match status" value="1"/>
</dbReference>
<proteinExistence type="predicted"/>
<sequence length="326" mass="37309">MIAFKRNQAWNVVVNKDLVVLLKAVDDGPYCFSAASEHKFNAQESAWGFSRFIPLKELHDYWKGYLTGDTCIIETDVTVFGDVASSSKDTSIVAKEDPTQEKMNAFFVNLESGISSSKHTSSREEVEEALSMIENAYPTDLNDPGRISNIKNAFDVLSSLDDYCILTVEQKAELLTMKEKFNALHERAARAKKDKNMCTHREFVKLTLGRKLERCLTEFNKAKEETEQQERSIVTLQSQLNDLLAQIGEAQKKKDNFSSKQKEMFKLSKDLKAELDALEEQWPEYEARMKAAEAEEEKVSTEWHKIKQFVSSLKTSYSYDLKPSYM</sequence>
<dbReference type="PROSITE" id="PS50144">
    <property type="entry name" value="MATH"/>
    <property type="match status" value="1"/>
</dbReference>
<dbReference type="CDD" id="cd00121">
    <property type="entry name" value="MATH"/>
    <property type="match status" value="1"/>
</dbReference>
<dbReference type="EMBL" id="BPVZ01000060">
    <property type="protein sequence ID" value="GKV22516.1"/>
    <property type="molecule type" value="Genomic_DNA"/>
</dbReference>
<evidence type="ECO:0000313" key="4">
    <source>
        <dbReference type="EMBL" id="GKV22516.1"/>
    </source>
</evidence>
<protein>
    <recommendedName>
        <fullName evidence="3">MATH domain-containing protein</fullName>
    </recommendedName>
</protein>
<dbReference type="InterPro" id="IPR008974">
    <property type="entry name" value="TRAF-like"/>
</dbReference>
<evidence type="ECO:0000313" key="5">
    <source>
        <dbReference type="Proteomes" id="UP001054252"/>
    </source>
</evidence>
<comment type="caution">
    <text evidence="4">The sequence shown here is derived from an EMBL/GenBank/DDBJ whole genome shotgun (WGS) entry which is preliminary data.</text>
</comment>
<evidence type="ECO:0000259" key="3">
    <source>
        <dbReference type="PROSITE" id="PS50144"/>
    </source>
</evidence>
<name>A0AAV5KDC1_9ROSI</name>
<dbReference type="SUPFAM" id="SSF49599">
    <property type="entry name" value="TRAF domain-like"/>
    <property type="match status" value="1"/>
</dbReference>
<evidence type="ECO:0000256" key="1">
    <source>
        <dbReference type="ARBA" id="ARBA00023054"/>
    </source>
</evidence>
<dbReference type="AlphaFoldDB" id="A0AAV5KDC1"/>
<keyword evidence="5" id="KW-1185">Reference proteome</keyword>